<sequence length="55" mass="6196">MAVNLLRETTENVRVFTNCTRLVGLIVGPQTVDSGGAMTWIHRYRPELGPYPVYC</sequence>
<organism evidence="1 2">
    <name type="scientific">Dreissena polymorpha</name>
    <name type="common">Zebra mussel</name>
    <name type="synonym">Mytilus polymorpha</name>
    <dbReference type="NCBI Taxonomy" id="45954"/>
    <lineage>
        <taxon>Eukaryota</taxon>
        <taxon>Metazoa</taxon>
        <taxon>Spiralia</taxon>
        <taxon>Lophotrochozoa</taxon>
        <taxon>Mollusca</taxon>
        <taxon>Bivalvia</taxon>
        <taxon>Autobranchia</taxon>
        <taxon>Heteroconchia</taxon>
        <taxon>Euheterodonta</taxon>
        <taxon>Imparidentia</taxon>
        <taxon>Neoheterodontei</taxon>
        <taxon>Myida</taxon>
        <taxon>Dreissenoidea</taxon>
        <taxon>Dreissenidae</taxon>
        <taxon>Dreissena</taxon>
    </lineage>
</organism>
<protein>
    <submittedName>
        <fullName evidence="1">Uncharacterized protein</fullName>
    </submittedName>
</protein>
<gene>
    <name evidence="1" type="ORF">DPMN_099261</name>
</gene>
<proteinExistence type="predicted"/>
<comment type="caution">
    <text evidence="1">The sequence shown here is derived from an EMBL/GenBank/DDBJ whole genome shotgun (WGS) entry which is preliminary data.</text>
</comment>
<name>A0A9D4LF56_DREPO</name>
<keyword evidence="2" id="KW-1185">Reference proteome</keyword>
<evidence type="ECO:0000313" key="2">
    <source>
        <dbReference type="Proteomes" id="UP000828390"/>
    </source>
</evidence>
<reference evidence="1" key="2">
    <citation type="submission" date="2020-11" db="EMBL/GenBank/DDBJ databases">
        <authorList>
            <person name="McCartney M.A."/>
            <person name="Auch B."/>
            <person name="Kono T."/>
            <person name="Mallez S."/>
            <person name="Becker A."/>
            <person name="Gohl D.M."/>
            <person name="Silverstein K.A.T."/>
            <person name="Koren S."/>
            <person name="Bechman K.B."/>
            <person name="Herman A."/>
            <person name="Abrahante J.E."/>
            <person name="Garbe J."/>
        </authorList>
    </citation>
    <scope>NUCLEOTIDE SEQUENCE</scope>
    <source>
        <strain evidence="1">Duluth1</strain>
        <tissue evidence="1">Whole animal</tissue>
    </source>
</reference>
<dbReference type="EMBL" id="JAIWYP010000003">
    <property type="protein sequence ID" value="KAH3856669.1"/>
    <property type="molecule type" value="Genomic_DNA"/>
</dbReference>
<dbReference type="AlphaFoldDB" id="A0A9D4LF56"/>
<accession>A0A9D4LF56</accession>
<dbReference type="Proteomes" id="UP000828390">
    <property type="component" value="Unassembled WGS sequence"/>
</dbReference>
<reference evidence="1" key="1">
    <citation type="journal article" date="2019" name="bioRxiv">
        <title>The Genome of the Zebra Mussel, Dreissena polymorpha: A Resource for Invasive Species Research.</title>
        <authorList>
            <person name="McCartney M.A."/>
            <person name="Auch B."/>
            <person name="Kono T."/>
            <person name="Mallez S."/>
            <person name="Zhang Y."/>
            <person name="Obille A."/>
            <person name="Becker A."/>
            <person name="Abrahante J.E."/>
            <person name="Garbe J."/>
            <person name="Badalamenti J.P."/>
            <person name="Herman A."/>
            <person name="Mangelson H."/>
            <person name="Liachko I."/>
            <person name="Sullivan S."/>
            <person name="Sone E.D."/>
            <person name="Koren S."/>
            <person name="Silverstein K.A.T."/>
            <person name="Beckman K.B."/>
            <person name="Gohl D.M."/>
        </authorList>
    </citation>
    <scope>NUCLEOTIDE SEQUENCE</scope>
    <source>
        <strain evidence="1">Duluth1</strain>
        <tissue evidence="1">Whole animal</tissue>
    </source>
</reference>
<evidence type="ECO:0000313" key="1">
    <source>
        <dbReference type="EMBL" id="KAH3856669.1"/>
    </source>
</evidence>